<dbReference type="InterPro" id="IPR001268">
    <property type="entry name" value="NADH_UbQ_OxRdtase_30kDa_su"/>
</dbReference>
<dbReference type="InterPro" id="IPR010218">
    <property type="entry name" value="NADH_DH_suC"/>
</dbReference>
<keyword evidence="2 3" id="KW-0813">Transport</keyword>
<dbReference type="Pfam" id="PF00329">
    <property type="entry name" value="Complex1_30kDa"/>
    <property type="match status" value="1"/>
</dbReference>
<sequence>MTEKEKRDPASSEEAGETLSADNRAQDVSPKQPGKREETDRTDSDRPQSSQKQEAAREATPKTPRPAAAGRARPAAGARNRPAVKKEEEKPLEPSPLEPVLNRFVEIIKEKAGAEAIEEAYVNRAGRHLPVLVIKRESWPSVAGLLKEDPGLSFDYVRNLSGVDYETHMEVVYHLYSFAHSHQIGIRVKTDREESRMPSVQHLWKAADWNEREIYDLLGIRFEGHPNLKRILMPDDWVGHPLRKDYEPLDKEV</sequence>
<dbReference type="InterPro" id="IPR037232">
    <property type="entry name" value="NADH_quin_OxRdtase_su_C/D-like"/>
</dbReference>
<evidence type="ECO:0000256" key="6">
    <source>
        <dbReference type="SAM" id="MobiDB-lite"/>
    </source>
</evidence>
<keyword evidence="3 4" id="KW-0520">NAD</keyword>
<dbReference type="GO" id="GO:0048038">
    <property type="term" value="F:quinone binding"/>
    <property type="evidence" value="ECO:0007669"/>
    <property type="project" value="UniProtKB-KW"/>
</dbReference>
<accession>A0A1H8BCH2</accession>
<evidence type="ECO:0000256" key="1">
    <source>
        <dbReference type="ARBA" id="ARBA00007569"/>
    </source>
</evidence>
<comment type="similarity">
    <text evidence="1 3 4">Belongs to the complex I 30 kDa subunit family.</text>
</comment>
<reference evidence="8 9" key="1">
    <citation type="submission" date="2016-10" db="EMBL/GenBank/DDBJ databases">
        <authorList>
            <person name="de Groot N.N."/>
        </authorList>
    </citation>
    <scope>NUCLEOTIDE SEQUENCE [LARGE SCALE GENOMIC DNA]</scope>
    <source>
        <strain evidence="8 9">DSM 46701</strain>
    </source>
</reference>
<name>A0A1H8BCH2_9BACL</name>
<evidence type="ECO:0000313" key="9">
    <source>
        <dbReference type="Proteomes" id="UP000199695"/>
    </source>
</evidence>
<keyword evidence="9" id="KW-1185">Reference proteome</keyword>
<dbReference type="RefSeq" id="WP_280139729.1">
    <property type="nucleotide sequence ID" value="NZ_FOCQ01000002.1"/>
</dbReference>
<dbReference type="STRING" id="1173111.SAMN05444955_10280"/>
<evidence type="ECO:0000259" key="7">
    <source>
        <dbReference type="Pfam" id="PF00329"/>
    </source>
</evidence>
<comment type="subunit">
    <text evidence="3">NDH-1 is composed of 14 different subunits. Subunits NuoB, C, D, E, F, and G constitute the peripheral sector of the complex.</text>
</comment>
<dbReference type="HAMAP" id="MF_01357">
    <property type="entry name" value="NDH1_NuoC"/>
    <property type="match status" value="1"/>
</dbReference>
<dbReference type="SUPFAM" id="SSF143243">
    <property type="entry name" value="Nqo5-like"/>
    <property type="match status" value="1"/>
</dbReference>
<organism evidence="8 9">
    <name type="scientific">Lihuaxuella thermophila</name>
    <dbReference type="NCBI Taxonomy" id="1173111"/>
    <lineage>
        <taxon>Bacteria</taxon>
        <taxon>Bacillati</taxon>
        <taxon>Bacillota</taxon>
        <taxon>Bacilli</taxon>
        <taxon>Bacillales</taxon>
        <taxon>Thermoactinomycetaceae</taxon>
        <taxon>Lihuaxuella</taxon>
    </lineage>
</organism>
<dbReference type="EC" id="7.1.1.-" evidence="3"/>
<keyword evidence="3 4" id="KW-1278">Translocase</keyword>
<dbReference type="InterPro" id="IPR020396">
    <property type="entry name" value="NADH_UbQ_OxRdtase_CS"/>
</dbReference>
<dbReference type="PROSITE" id="PS00542">
    <property type="entry name" value="COMPLEX1_30K"/>
    <property type="match status" value="1"/>
</dbReference>
<feature type="domain" description="NADH:ubiquinone oxidoreductase 30kDa subunit" evidence="7">
    <location>
        <begin position="133"/>
        <end position="248"/>
    </location>
</feature>
<dbReference type="Gene3D" id="3.30.460.80">
    <property type="entry name" value="NADH:ubiquinone oxidoreductase, 30kDa subunit"/>
    <property type="match status" value="1"/>
</dbReference>
<feature type="compositionally biased region" description="Basic and acidic residues" evidence="6">
    <location>
        <begin position="34"/>
        <end position="46"/>
    </location>
</feature>
<protein>
    <recommendedName>
        <fullName evidence="3">NADH-quinone oxidoreductase subunit C</fullName>
        <ecNumber evidence="3">7.1.1.-</ecNumber>
    </recommendedName>
    <alternativeName>
        <fullName evidence="3">NADH dehydrogenase I subunit C</fullName>
    </alternativeName>
    <alternativeName>
        <fullName evidence="3">NDH-1 subunit C</fullName>
    </alternativeName>
</protein>
<keyword evidence="3" id="KW-1003">Cell membrane</keyword>
<dbReference type="EMBL" id="FOCQ01000002">
    <property type="protein sequence ID" value="SEM79698.1"/>
    <property type="molecule type" value="Genomic_DNA"/>
</dbReference>
<evidence type="ECO:0000313" key="8">
    <source>
        <dbReference type="EMBL" id="SEM79698.1"/>
    </source>
</evidence>
<gene>
    <name evidence="3" type="primary">nuoC</name>
    <name evidence="8" type="ORF">SAMN05444955_10280</name>
</gene>
<evidence type="ECO:0000256" key="4">
    <source>
        <dbReference type="RuleBase" id="RU003456"/>
    </source>
</evidence>
<dbReference type="PANTHER" id="PTHR10884">
    <property type="entry name" value="NADH DEHYDROGENASE UBIQUINONE IRON-SULFUR PROTEIN 3"/>
    <property type="match status" value="1"/>
</dbReference>
<feature type="region of interest" description="Disordered" evidence="6">
    <location>
        <begin position="1"/>
        <end position="96"/>
    </location>
</feature>
<dbReference type="AlphaFoldDB" id="A0A1H8BCH2"/>
<dbReference type="GO" id="GO:0005886">
    <property type="term" value="C:plasma membrane"/>
    <property type="evidence" value="ECO:0007669"/>
    <property type="project" value="UniProtKB-SubCell"/>
</dbReference>
<evidence type="ECO:0000256" key="2">
    <source>
        <dbReference type="ARBA" id="ARBA00022448"/>
    </source>
</evidence>
<comment type="subcellular location">
    <subcellularLocation>
        <location evidence="3">Cell membrane</location>
        <topology evidence="3">Peripheral membrane protein</topology>
        <orientation evidence="3">Cytoplasmic side</orientation>
    </subcellularLocation>
</comment>
<evidence type="ECO:0000256" key="5">
    <source>
        <dbReference type="RuleBase" id="RU003582"/>
    </source>
</evidence>
<keyword evidence="3 5" id="KW-0874">Quinone</keyword>
<dbReference type="NCBIfam" id="TIGR01961">
    <property type="entry name" value="NuoC_fam"/>
    <property type="match status" value="1"/>
</dbReference>
<dbReference type="PANTHER" id="PTHR10884:SF14">
    <property type="entry name" value="NADH DEHYDROGENASE [UBIQUINONE] IRON-SULFUR PROTEIN 3, MITOCHONDRIAL"/>
    <property type="match status" value="1"/>
</dbReference>
<feature type="compositionally biased region" description="Low complexity" evidence="6">
    <location>
        <begin position="61"/>
        <end position="81"/>
    </location>
</feature>
<comment type="function">
    <text evidence="3">NDH-1 shuttles electrons from NADH, via FMN and iron-sulfur (Fe-S) centers, to quinones in the respiratory chain. The immediate electron acceptor for the enzyme in this species is believed to be a menaquinone. Couples the redox reaction to proton translocation (for every two electrons transferred, four hydrogen ions are translocated across the cytoplasmic membrane), and thus conserves the redox energy in a proton gradient.</text>
</comment>
<keyword evidence="3" id="KW-0472">Membrane</keyword>
<dbReference type="Proteomes" id="UP000199695">
    <property type="component" value="Unassembled WGS sequence"/>
</dbReference>
<dbReference type="GO" id="GO:0050136">
    <property type="term" value="F:NADH dehydrogenase (quinone) (non-electrogenic) activity"/>
    <property type="evidence" value="ECO:0007669"/>
    <property type="project" value="UniProtKB-UniRule"/>
</dbReference>
<evidence type="ECO:0000256" key="3">
    <source>
        <dbReference type="HAMAP-Rule" id="MF_01357"/>
    </source>
</evidence>
<comment type="catalytic activity">
    <reaction evidence="3 5">
        <text>a quinone + NADH + 5 H(+)(in) = a quinol + NAD(+) + 4 H(+)(out)</text>
        <dbReference type="Rhea" id="RHEA:57888"/>
        <dbReference type="ChEBI" id="CHEBI:15378"/>
        <dbReference type="ChEBI" id="CHEBI:24646"/>
        <dbReference type="ChEBI" id="CHEBI:57540"/>
        <dbReference type="ChEBI" id="CHEBI:57945"/>
        <dbReference type="ChEBI" id="CHEBI:132124"/>
    </reaction>
</comment>
<dbReference type="GO" id="GO:0008137">
    <property type="term" value="F:NADH dehydrogenase (ubiquinone) activity"/>
    <property type="evidence" value="ECO:0007669"/>
    <property type="project" value="InterPro"/>
</dbReference>
<proteinExistence type="inferred from homology"/>
<feature type="compositionally biased region" description="Basic and acidic residues" evidence="6">
    <location>
        <begin position="1"/>
        <end position="10"/>
    </location>
</feature>